<dbReference type="AlphaFoldDB" id="A0A7J7CSQ1"/>
<gene>
    <name evidence="1" type="ORF">HS088_TW14G01270</name>
</gene>
<protein>
    <submittedName>
        <fullName evidence="1">Squamosa promoter-binding-like protein 12</fullName>
    </submittedName>
</protein>
<keyword evidence="2" id="KW-1185">Reference proteome</keyword>
<dbReference type="Proteomes" id="UP000593562">
    <property type="component" value="Unassembled WGS sequence"/>
</dbReference>
<reference evidence="1 2" key="1">
    <citation type="journal article" date="2020" name="Nat. Commun.">
        <title>Genome of Tripterygium wilfordii and identification of cytochrome P450 involved in triptolide biosynthesis.</title>
        <authorList>
            <person name="Tu L."/>
            <person name="Su P."/>
            <person name="Zhang Z."/>
            <person name="Gao L."/>
            <person name="Wang J."/>
            <person name="Hu T."/>
            <person name="Zhou J."/>
            <person name="Zhang Y."/>
            <person name="Zhao Y."/>
            <person name="Liu Y."/>
            <person name="Song Y."/>
            <person name="Tong Y."/>
            <person name="Lu Y."/>
            <person name="Yang J."/>
            <person name="Xu C."/>
            <person name="Jia M."/>
            <person name="Peters R.J."/>
            <person name="Huang L."/>
            <person name="Gao W."/>
        </authorList>
    </citation>
    <scope>NUCLEOTIDE SEQUENCE [LARGE SCALE GENOMIC DNA]</scope>
    <source>
        <strain evidence="2">cv. XIE 37</strain>
        <tissue evidence="1">Leaf</tissue>
    </source>
</reference>
<name>A0A7J7CSQ1_TRIWF</name>
<dbReference type="EMBL" id="JAAARO010000014">
    <property type="protein sequence ID" value="KAF5737113.1"/>
    <property type="molecule type" value="Genomic_DNA"/>
</dbReference>
<proteinExistence type="predicted"/>
<dbReference type="Pfam" id="PF26102">
    <property type="entry name" value="Ig_SPL7"/>
    <property type="match status" value="1"/>
</dbReference>
<accession>A0A7J7CSQ1</accession>
<comment type="caution">
    <text evidence="1">The sequence shown here is derived from an EMBL/GenBank/DDBJ whole genome shotgun (WGS) entry which is preliminary data.</text>
</comment>
<dbReference type="InParanoid" id="A0A7J7CSQ1"/>
<sequence>MRSDFRLLCALEGKYLEQKTCYGLMRGSDAVSNEHDELQWLSFSCSVPNVTGRGFVEVEDHGLSGSFFPFIVAEKEVCAEVCELEGIIEVAETIDDVDNTTEEIDSKTQALDFIHEMGWLLHRSCLKLRLGHLDPNRDLFPFKQFKWLIEFSMEHDWCAVVKKLLSILFGGTVDVGEHSLVE</sequence>
<evidence type="ECO:0000313" key="2">
    <source>
        <dbReference type="Proteomes" id="UP000593562"/>
    </source>
</evidence>
<organism evidence="1 2">
    <name type="scientific">Tripterygium wilfordii</name>
    <name type="common">Thunder God vine</name>
    <dbReference type="NCBI Taxonomy" id="458696"/>
    <lineage>
        <taxon>Eukaryota</taxon>
        <taxon>Viridiplantae</taxon>
        <taxon>Streptophyta</taxon>
        <taxon>Embryophyta</taxon>
        <taxon>Tracheophyta</taxon>
        <taxon>Spermatophyta</taxon>
        <taxon>Magnoliopsida</taxon>
        <taxon>eudicotyledons</taxon>
        <taxon>Gunneridae</taxon>
        <taxon>Pentapetalae</taxon>
        <taxon>rosids</taxon>
        <taxon>fabids</taxon>
        <taxon>Celastrales</taxon>
        <taxon>Celastraceae</taxon>
        <taxon>Tripterygium</taxon>
    </lineage>
</organism>
<evidence type="ECO:0000313" key="1">
    <source>
        <dbReference type="EMBL" id="KAF5737113.1"/>
    </source>
</evidence>